<keyword evidence="3" id="KW-1185">Reference proteome</keyword>
<dbReference type="PANTHER" id="PTHR47326:SF1">
    <property type="entry name" value="HTH PSQ-TYPE DOMAIN-CONTAINING PROTEIN"/>
    <property type="match status" value="1"/>
</dbReference>
<protein>
    <submittedName>
        <fullName evidence="2">Uncharacterized protein</fullName>
    </submittedName>
</protein>
<dbReference type="Gene3D" id="3.30.420.10">
    <property type="entry name" value="Ribonuclease H-like superfamily/Ribonuclease H"/>
    <property type="match status" value="1"/>
</dbReference>
<evidence type="ECO:0000313" key="3">
    <source>
        <dbReference type="Proteomes" id="UP000053097"/>
    </source>
</evidence>
<dbReference type="SUPFAM" id="SSF46689">
    <property type="entry name" value="Homeodomain-like"/>
    <property type="match status" value="1"/>
</dbReference>
<dbReference type="PANTHER" id="PTHR47326">
    <property type="entry name" value="TRANSPOSABLE ELEMENT TC3 TRANSPOSASE-LIKE PROTEIN"/>
    <property type="match status" value="1"/>
</dbReference>
<reference evidence="2 3" key="1">
    <citation type="journal article" date="2014" name="Curr. Biol.">
        <title>The genome of the clonal raider ant Cerapachys biroi.</title>
        <authorList>
            <person name="Oxley P.R."/>
            <person name="Ji L."/>
            <person name="Fetter-Pruneda I."/>
            <person name="McKenzie S.K."/>
            <person name="Li C."/>
            <person name="Hu H."/>
            <person name="Zhang G."/>
            <person name="Kronauer D.J."/>
        </authorList>
    </citation>
    <scope>NUCLEOTIDE SEQUENCE [LARGE SCALE GENOMIC DNA]</scope>
</reference>
<dbReference type="Proteomes" id="UP000053097">
    <property type="component" value="Unassembled WGS sequence"/>
</dbReference>
<evidence type="ECO:0000313" key="2">
    <source>
        <dbReference type="EMBL" id="EZA58427.1"/>
    </source>
</evidence>
<dbReference type="STRING" id="2015173.A0A026WQV6"/>
<dbReference type="EMBL" id="KK107127">
    <property type="protein sequence ID" value="EZA58427.1"/>
    <property type="molecule type" value="Genomic_DNA"/>
</dbReference>
<proteinExistence type="predicted"/>
<dbReference type="GO" id="GO:0003676">
    <property type="term" value="F:nucleic acid binding"/>
    <property type="evidence" value="ECO:0007669"/>
    <property type="project" value="InterPro"/>
</dbReference>
<accession>A0A026WQV6</accession>
<dbReference type="InterPro" id="IPR009057">
    <property type="entry name" value="Homeodomain-like_sf"/>
</dbReference>
<dbReference type="OrthoDB" id="9986793at2759"/>
<dbReference type="GO" id="GO:0005634">
    <property type="term" value="C:nucleus"/>
    <property type="evidence" value="ECO:0007669"/>
    <property type="project" value="UniProtKB-SubCell"/>
</dbReference>
<dbReference type="InterPro" id="IPR036397">
    <property type="entry name" value="RNaseH_sf"/>
</dbReference>
<name>A0A026WQV6_OOCBI</name>
<comment type="subcellular location">
    <subcellularLocation>
        <location evidence="1">Nucleus</location>
    </subcellularLocation>
</comment>
<organism evidence="2 3">
    <name type="scientific">Ooceraea biroi</name>
    <name type="common">Clonal raider ant</name>
    <name type="synonym">Cerapachys biroi</name>
    <dbReference type="NCBI Taxonomy" id="2015173"/>
    <lineage>
        <taxon>Eukaryota</taxon>
        <taxon>Metazoa</taxon>
        <taxon>Ecdysozoa</taxon>
        <taxon>Arthropoda</taxon>
        <taxon>Hexapoda</taxon>
        <taxon>Insecta</taxon>
        <taxon>Pterygota</taxon>
        <taxon>Neoptera</taxon>
        <taxon>Endopterygota</taxon>
        <taxon>Hymenoptera</taxon>
        <taxon>Apocrita</taxon>
        <taxon>Aculeata</taxon>
        <taxon>Formicoidea</taxon>
        <taxon>Formicidae</taxon>
        <taxon>Dorylinae</taxon>
        <taxon>Ooceraea</taxon>
    </lineage>
</organism>
<evidence type="ECO:0000256" key="1">
    <source>
        <dbReference type="ARBA" id="ARBA00004123"/>
    </source>
</evidence>
<sequence length="211" mass="24885">MRGWGDNEQSLSEVVRLFNDTFPNRHINRSTVSKTIQRFQEIGTVSNRSRSGRSSSASNENNQLDVLQSFIANPHMSVRRAAQAHDIAPRSIHRILRKNFLYQIVFTDEATFRRWIGRRNRNEGGEDWLPRSPDLSPLDYYFWGYLRSKVYETKLQSIQELRQRIRDEAALLPAECNRRVFLRSIKDWHIVRKSMEATFKLYSKTLKPTIL</sequence>
<gene>
    <name evidence="2" type="ORF">X777_01497</name>
</gene>
<dbReference type="AlphaFoldDB" id="A0A026WQV6"/>